<feature type="signal peptide" evidence="1">
    <location>
        <begin position="1"/>
        <end position="22"/>
    </location>
</feature>
<dbReference type="GO" id="GO:0016042">
    <property type="term" value="P:lipid catabolic process"/>
    <property type="evidence" value="ECO:0007669"/>
    <property type="project" value="InterPro"/>
</dbReference>
<evidence type="ECO:0000313" key="2">
    <source>
        <dbReference type="EMBL" id="JAP82087.1"/>
    </source>
</evidence>
<feature type="chain" id="PRO_5007286027" evidence="1">
    <location>
        <begin position="23"/>
        <end position="128"/>
    </location>
</feature>
<protein>
    <submittedName>
        <fullName evidence="2">Ixodegrin B</fullName>
    </submittedName>
</protein>
<dbReference type="PANTHER" id="PTHR10041">
    <property type="entry name" value="COLIPASE"/>
    <property type="match status" value="1"/>
</dbReference>
<dbReference type="InterPro" id="IPR001981">
    <property type="entry name" value="Colipase"/>
</dbReference>
<dbReference type="PANTHER" id="PTHR10041:SF5">
    <property type="entry name" value="LEUCINE-RICH COLIPASE-LIKE PROTEIN 1"/>
    <property type="match status" value="1"/>
</dbReference>
<sequence length="128" mass="14843">MTRLLVSCVVLYLVSLTLHVAADDDWYQKPIEPPFFNKIEQTRNKYRKRGVGQPCRSTSDCYNRLCCMKSNSGTKTCKPMSRFGYSCTDEQAKGGYYLGSCPCQSRYAECIVYRRRTNIGVCSYRRWN</sequence>
<dbReference type="EMBL" id="GEDV01006470">
    <property type="protein sequence ID" value="JAP82087.1"/>
    <property type="molecule type" value="Transcribed_RNA"/>
</dbReference>
<dbReference type="GO" id="GO:0005576">
    <property type="term" value="C:extracellular region"/>
    <property type="evidence" value="ECO:0007669"/>
    <property type="project" value="InterPro"/>
</dbReference>
<dbReference type="GO" id="GO:0007586">
    <property type="term" value="P:digestion"/>
    <property type="evidence" value="ECO:0007669"/>
    <property type="project" value="InterPro"/>
</dbReference>
<dbReference type="GO" id="GO:0008047">
    <property type="term" value="F:enzyme activator activity"/>
    <property type="evidence" value="ECO:0007669"/>
    <property type="project" value="InterPro"/>
</dbReference>
<dbReference type="Gene3D" id="2.10.80.10">
    <property type="entry name" value="Lipase, subunit A"/>
    <property type="match status" value="1"/>
</dbReference>
<reference evidence="2" key="1">
    <citation type="journal article" date="2016" name="Ticks Tick Borne Dis.">
        <title>De novo assembly and annotation of the salivary gland transcriptome of Rhipicephalus appendiculatus male and female ticks during blood feeding.</title>
        <authorList>
            <person name="de Castro M.H."/>
            <person name="de Klerk D."/>
            <person name="Pienaar R."/>
            <person name="Latif A.A."/>
            <person name="Rees D.J."/>
            <person name="Mans B.J."/>
        </authorList>
    </citation>
    <scope>NUCLEOTIDE SEQUENCE</scope>
    <source>
        <tissue evidence="2">Salivary glands</tissue>
    </source>
</reference>
<name>A0A131YT01_RHIAP</name>
<keyword evidence="1" id="KW-0732">Signal</keyword>
<accession>A0A131YT01</accession>
<organism evidence="2">
    <name type="scientific">Rhipicephalus appendiculatus</name>
    <name type="common">Brown ear tick</name>
    <dbReference type="NCBI Taxonomy" id="34631"/>
    <lineage>
        <taxon>Eukaryota</taxon>
        <taxon>Metazoa</taxon>
        <taxon>Ecdysozoa</taxon>
        <taxon>Arthropoda</taxon>
        <taxon>Chelicerata</taxon>
        <taxon>Arachnida</taxon>
        <taxon>Acari</taxon>
        <taxon>Parasitiformes</taxon>
        <taxon>Ixodida</taxon>
        <taxon>Ixodoidea</taxon>
        <taxon>Ixodidae</taxon>
        <taxon>Rhipicephalinae</taxon>
        <taxon>Rhipicephalus</taxon>
        <taxon>Rhipicephalus</taxon>
    </lineage>
</organism>
<evidence type="ECO:0000256" key="1">
    <source>
        <dbReference type="SAM" id="SignalP"/>
    </source>
</evidence>
<dbReference type="AlphaFoldDB" id="A0A131YT01"/>
<proteinExistence type="predicted"/>